<feature type="chain" id="PRO_5042603809" evidence="1">
    <location>
        <begin position="21"/>
        <end position="257"/>
    </location>
</feature>
<reference evidence="4" key="1">
    <citation type="submission" date="2022-07" db="EMBL/GenBank/DDBJ databases">
        <authorList>
            <consortium name="Clinical and Environmental Microbiology Branch: Whole genome sequencing antimicrobial resistance pathogens in the healthcare setting"/>
        </authorList>
    </citation>
    <scope>NUCLEOTIDE SEQUENCE</scope>
    <source>
        <strain evidence="4">Stenotrophomonas_maltophilia_2021CK-00905</strain>
    </source>
</reference>
<evidence type="ECO:0000259" key="3">
    <source>
        <dbReference type="Pfam" id="PF20616"/>
    </source>
</evidence>
<dbReference type="Proteomes" id="UP001214521">
    <property type="component" value="Unassembled WGS sequence"/>
</dbReference>
<keyword evidence="1" id="KW-0732">Signal</keyword>
<organism evidence="4 5">
    <name type="scientific">Stenotrophomonas maltophilia</name>
    <name type="common">Pseudomonas maltophilia</name>
    <name type="synonym">Xanthomonas maltophilia</name>
    <dbReference type="NCBI Taxonomy" id="40324"/>
    <lineage>
        <taxon>Bacteria</taxon>
        <taxon>Pseudomonadati</taxon>
        <taxon>Pseudomonadota</taxon>
        <taxon>Gammaproteobacteria</taxon>
        <taxon>Lysobacterales</taxon>
        <taxon>Lysobacteraceae</taxon>
        <taxon>Stenotrophomonas</taxon>
        <taxon>Stenotrophomonas maltophilia group</taxon>
    </lineage>
</organism>
<dbReference type="Pfam" id="PF06251">
    <property type="entry name" value="Caps_syn_GfcC_C"/>
    <property type="match status" value="1"/>
</dbReference>
<proteinExistence type="predicted"/>
<feature type="signal peptide" evidence="1">
    <location>
        <begin position="1"/>
        <end position="20"/>
    </location>
</feature>
<dbReference type="Gene3D" id="3.10.560.10">
    <property type="entry name" value="Outer membrane lipoprotein wza domain like"/>
    <property type="match status" value="1"/>
</dbReference>
<dbReference type="InterPro" id="IPR046459">
    <property type="entry name" value="Caps_syn_GfcC_N"/>
</dbReference>
<feature type="domain" description="Capsule biosynthesis GfcC-like N-terminal" evidence="3">
    <location>
        <begin position="44"/>
        <end position="146"/>
    </location>
</feature>
<evidence type="ECO:0000259" key="2">
    <source>
        <dbReference type="Pfam" id="PF06251"/>
    </source>
</evidence>
<name>A0AAI9C7B8_STEMA</name>
<dbReference type="Pfam" id="PF20616">
    <property type="entry name" value="Caps_syn_GfcC_N"/>
    <property type="match status" value="1"/>
</dbReference>
<evidence type="ECO:0000313" key="4">
    <source>
        <dbReference type="EMBL" id="EKT4439464.1"/>
    </source>
</evidence>
<accession>A0AAI9C7B8</accession>
<dbReference type="RefSeq" id="WP_164158436.1">
    <property type="nucleotide sequence ID" value="NZ_JBFCWN010000059.1"/>
</dbReference>
<feature type="domain" description="Capsule biosynthesis GfcC-like C-terminal" evidence="2">
    <location>
        <begin position="169"/>
        <end position="251"/>
    </location>
</feature>
<evidence type="ECO:0000313" key="5">
    <source>
        <dbReference type="Proteomes" id="UP001214521"/>
    </source>
</evidence>
<gene>
    <name evidence="4" type="ORF">QEK83_000057</name>
</gene>
<dbReference type="AlphaFoldDB" id="A0AAI9C7B8"/>
<protein>
    <submittedName>
        <fullName evidence="4">Capsule biosynthesis GfcC family protein</fullName>
    </submittedName>
</protein>
<comment type="caution">
    <text evidence="4">The sequence shown here is derived from an EMBL/GenBank/DDBJ whole genome shotgun (WGS) entry which is preliminary data.</text>
</comment>
<evidence type="ECO:0000256" key="1">
    <source>
        <dbReference type="SAM" id="SignalP"/>
    </source>
</evidence>
<dbReference type="InterPro" id="IPR010425">
    <property type="entry name" value="Caps_synth_GfcC-like_C"/>
</dbReference>
<sequence>MTLRFLPLLAALLAPGPALANKSAMSGNHEVVAEGALLAPGSYTVTSNTRLSQLLATTQPAADAYLPGLALHQQSSRLQQVRLRAGLQHDLDSLEVHQDPHIAQAAAGMSRWLQDHPASGRVPLPINDMRLMQVQKSSDPILEQGDVLRVPRRPATISVVGAVESACELAHQPLRDAHDYLQDCAVTPAADRNDLYIVQPDMTVQKVGIALWNRADPHAVAPGGIIFVPLHQHVADAVDSNFNAEFAAFIATQALQP</sequence>
<dbReference type="EMBL" id="ABLOMU010000001">
    <property type="protein sequence ID" value="EKT4439464.1"/>
    <property type="molecule type" value="Genomic_DNA"/>
</dbReference>